<dbReference type="PROSITE" id="PS00798">
    <property type="entry name" value="ALDOKETO_REDUCTASE_1"/>
    <property type="match status" value="1"/>
</dbReference>
<organism evidence="5 6">
    <name type="scientific">Populibacterium corticicola</name>
    <dbReference type="NCBI Taxonomy" id="1812826"/>
    <lineage>
        <taxon>Bacteria</taxon>
        <taxon>Bacillati</taxon>
        <taxon>Actinomycetota</taxon>
        <taxon>Actinomycetes</taxon>
        <taxon>Micrococcales</taxon>
        <taxon>Jonesiaceae</taxon>
        <taxon>Populibacterium</taxon>
    </lineage>
</organism>
<comment type="caution">
    <text evidence="5">The sequence shown here is derived from an EMBL/GenBank/DDBJ whole genome shotgun (WGS) entry which is preliminary data.</text>
</comment>
<comment type="similarity">
    <text evidence="1">Belongs to the aldo/keto reductase family.</text>
</comment>
<dbReference type="PRINTS" id="PR00069">
    <property type="entry name" value="ALDKETRDTASE"/>
</dbReference>
<sequence>MTTPTFVAHDGFTAPQIGFGTYKMNGVHGARNIVEAAKIGYRLFDSAFNYENEGAVGHAAKLIQEEGIARREDIIIASKLPGRRHEYDSALVTIEESLFRAGLDHYDLYLIHWPNPIVDKYVEAWSALIEAQKRGYVKHIGVSNFLPEHLERLERETGVMPVVNQIELHPHFPQLDQIAFHKEHGIITQAWSPLARMEYLLNYDVLQKLSLKHRKTLAQIVLRWETQIGAMPIPRSGSAERQAENFDIFDFELSAEEVAAISALGRPDGRMKGQNPAEYEEF</sequence>
<evidence type="ECO:0000313" key="6">
    <source>
        <dbReference type="Proteomes" id="UP001597391"/>
    </source>
</evidence>
<name>A0ABW5XG65_9MICO</name>
<dbReference type="InterPro" id="IPR023210">
    <property type="entry name" value="NADP_OxRdtase_dom"/>
</dbReference>
<evidence type="ECO:0000259" key="4">
    <source>
        <dbReference type="Pfam" id="PF00248"/>
    </source>
</evidence>
<evidence type="ECO:0000313" key="5">
    <source>
        <dbReference type="EMBL" id="MFD2840739.1"/>
    </source>
</evidence>
<gene>
    <name evidence="5" type="ORF">ACFSYH_09160</name>
</gene>
<evidence type="ECO:0000256" key="1">
    <source>
        <dbReference type="ARBA" id="ARBA00007905"/>
    </source>
</evidence>
<accession>A0ABW5XG65</accession>
<dbReference type="SUPFAM" id="SSF51430">
    <property type="entry name" value="NAD(P)-linked oxidoreductase"/>
    <property type="match status" value="1"/>
</dbReference>
<dbReference type="InterPro" id="IPR020471">
    <property type="entry name" value="AKR"/>
</dbReference>
<dbReference type="Pfam" id="PF00248">
    <property type="entry name" value="Aldo_ket_red"/>
    <property type="match status" value="1"/>
</dbReference>
<dbReference type="PROSITE" id="PS00062">
    <property type="entry name" value="ALDOKETO_REDUCTASE_2"/>
    <property type="match status" value="1"/>
</dbReference>
<dbReference type="InterPro" id="IPR036812">
    <property type="entry name" value="NAD(P)_OxRdtase_dom_sf"/>
</dbReference>
<evidence type="ECO:0000256" key="2">
    <source>
        <dbReference type="ARBA" id="ARBA00022857"/>
    </source>
</evidence>
<dbReference type="Proteomes" id="UP001597391">
    <property type="component" value="Unassembled WGS sequence"/>
</dbReference>
<evidence type="ECO:0000256" key="3">
    <source>
        <dbReference type="ARBA" id="ARBA00023002"/>
    </source>
</evidence>
<feature type="domain" description="NADP-dependent oxidoreductase" evidence="4">
    <location>
        <begin position="17"/>
        <end position="264"/>
    </location>
</feature>
<reference evidence="6" key="1">
    <citation type="journal article" date="2019" name="Int. J. Syst. Evol. Microbiol.">
        <title>The Global Catalogue of Microorganisms (GCM) 10K type strain sequencing project: providing services to taxonomists for standard genome sequencing and annotation.</title>
        <authorList>
            <consortium name="The Broad Institute Genomics Platform"/>
            <consortium name="The Broad Institute Genome Sequencing Center for Infectious Disease"/>
            <person name="Wu L."/>
            <person name="Ma J."/>
        </authorList>
    </citation>
    <scope>NUCLEOTIDE SEQUENCE [LARGE SCALE GENOMIC DNA]</scope>
    <source>
        <strain evidence="6">KCTC 33576</strain>
    </source>
</reference>
<dbReference type="EMBL" id="JBHUOP010000003">
    <property type="protein sequence ID" value="MFD2840739.1"/>
    <property type="molecule type" value="Genomic_DNA"/>
</dbReference>
<dbReference type="PIRSF" id="PIRSF000097">
    <property type="entry name" value="AKR"/>
    <property type="match status" value="1"/>
</dbReference>
<dbReference type="PANTHER" id="PTHR43827">
    <property type="entry name" value="2,5-DIKETO-D-GLUCONIC ACID REDUCTASE"/>
    <property type="match status" value="1"/>
</dbReference>
<dbReference type="CDD" id="cd19132">
    <property type="entry name" value="AKR_AKR5D1_E1"/>
    <property type="match status" value="1"/>
</dbReference>
<proteinExistence type="inferred from homology"/>
<dbReference type="Gene3D" id="3.20.20.100">
    <property type="entry name" value="NADP-dependent oxidoreductase domain"/>
    <property type="match status" value="1"/>
</dbReference>
<keyword evidence="6" id="KW-1185">Reference proteome</keyword>
<keyword evidence="3" id="KW-0560">Oxidoreductase</keyword>
<dbReference type="RefSeq" id="WP_377466618.1">
    <property type="nucleotide sequence ID" value="NZ_JBHUOP010000003.1"/>
</dbReference>
<protein>
    <submittedName>
        <fullName evidence="5">Aldo/keto reductase</fullName>
    </submittedName>
</protein>
<dbReference type="PANTHER" id="PTHR43827:SF3">
    <property type="entry name" value="NADP-DEPENDENT OXIDOREDUCTASE DOMAIN-CONTAINING PROTEIN"/>
    <property type="match status" value="1"/>
</dbReference>
<keyword evidence="2" id="KW-0521">NADP</keyword>
<dbReference type="InterPro" id="IPR018170">
    <property type="entry name" value="Aldo/ket_reductase_CS"/>
</dbReference>